<feature type="domain" description="RNA polymerase sigma factor 70 region 4 type 2" evidence="8">
    <location>
        <begin position="134"/>
        <end position="182"/>
    </location>
</feature>
<feature type="domain" description="RNA polymerase sigma-70 region 2" evidence="7">
    <location>
        <begin position="26"/>
        <end position="93"/>
    </location>
</feature>
<dbReference type="InterPro" id="IPR036388">
    <property type="entry name" value="WH-like_DNA-bd_sf"/>
</dbReference>
<evidence type="ECO:0000259" key="7">
    <source>
        <dbReference type="Pfam" id="PF04542"/>
    </source>
</evidence>
<evidence type="ECO:0000256" key="5">
    <source>
        <dbReference type="ARBA" id="ARBA00023163"/>
    </source>
</evidence>
<keyword evidence="4 6" id="KW-0238">DNA-binding</keyword>
<evidence type="ECO:0000256" key="1">
    <source>
        <dbReference type="ARBA" id="ARBA00010641"/>
    </source>
</evidence>
<dbReference type="Pfam" id="PF04542">
    <property type="entry name" value="Sigma70_r2"/>
    <property type="match status" value="1"/>
</dbReference>
<dbReference type="InterPro" id="IPR013249">
    <property type="entry name" value="RNA_pol_sigma70_r4_t2"/>
</dbReference>
<dbReference type="Pfam" id="PF08281">
    <property type="entry name" value="Sigma70_r4_2"/>
    <property type="match status" value="1"/>
</dbReference>
<name>A0ABT2CYE9_9BURK</name>
<keyword evidence="3 6" id="KW-0731">Sigma factor</keyword>
<dbReference type="NCBIfam" id="TIGR02937">
    <property type="entry name" value="sigma70-ECF"/>
    <property type="match status" value="1"/>
</dbReference>
<dbReference type="SUPFAM" id="SSF88659">
    <property type="entry name" value="Sigma3 and sigma4 domains of RNA polymerase sigma factors"/>
    <property type="match status" value="1"/>
</dbReference>
<protein>
    <recommendedName>
        <fullName evidence="6">RNA polymerase sigma factor</fullName>
    </recommendedName>
</protein>
<comment type="caution">
    <text evidence="9">The sequence shown here is derived from an EMBL/GenBank/DDBJ whole genome shotgun (WGS) entry which is preliminary data.</text>
</comment>
<dbReference type="InterPro" id="IPR013324">
    <property type="entry name" value="RNA_pol_sigma_r3/r4-like"/>
</dbReference>
<evidence type="ECO:0000313" key="10">
    <source>
        <dbReference type="Proteomes" id="UP001204621"/>
    </source>
</evidence>
<comment type="similarity">
    <text evidence="1 6">Belongs to the sigma-70 factor family. ECF subfamily.</text>
</comment>
<evidence type="ECO:0000256" key="6">
    <source>
        <dbReference type="RuleBase" id="RU000716"/>
    </source>
</evidence>
<dbReference type="CDD" id="cd06171">
    <property type="entry name" value="Sigma70_r4"/>
    <property type="match status" value="1"/>
</dbReference>
<dbReference type="PROSITE" id="PS01063">
    <property type="entry name" value="SIGMA70_ECF"/>
    <property type="match status" value="1"/>
</dbReference>
<evidence type="ECO:0000256" key="3">
    <source>
        <dbReference type="ARBA" id="ARBA00023082"/>
    </source>
</evidence>
<dbReference type="InterPro" id="IPR014284">
    <property type="entry name" value="RNA_pol_sigma-70_dom"/>
</dbReference>
<dbReference type="SUPFAM" id="SSF88946">
    <property type="entry name" value="Sigma2 domain of RNA polymerase sigma factors"/>
    <property type="match status" value="1"/>
</dbReference>
<proteinExistence type="inferred from homology"/>
<dbReference type="Proteomes" id="UP001204621">
    <property type="component" value="Unassembled WGS sequence"/>
</dbReference>
<organism evidence="9 10">
    <name type="scientific">Massilia terrae</name>
    <dbReference type="NCBI Taxonomy" id="1811224"/>
    <lineage>
        <taxon>Bacteria</taxon>
        <taxon>Pseudomonadati</taxon>
        <taxon>Pseudomonadota</taxon>
        <taxon>Betaproteobacteria</taxon>
        <taxon>Burkholderiales</taxon>
        <taxon>Oxalobacteraceae</taxon>
        <taxon>Telluria group</taxon>
        <taxon>Massilia</taxon>
    </lineage>
</organism>
<reference evidence="9 10" key="1">
    <citation type="submission" date="2022-08" db="EMBL/GenBank/DDBJ databases">
        <title>Reclassification of Massilia species as members of the genera Telluria, Duganella, Pseudoduganella, Mokoshia gen. nov. and Zemynaea gen. nov. using orthogonal and non-orthogonal genome-based approaches.</title>
        <authorList>
            <person name="Bowman J.P."/>
        </authorList>
    </citation>
    <scope>NUCLEOTIDE SEQUENCE [LARGE SCALE GENOMIC DNA]</scope>
    <source>
        <strain evidence="9 10">JCM 31606</strain>
    </source>
</reference>
<dbReference type="EMBL" id="JANUGU010000004">
    <property type="protein sequence ID" value="MCS0658997.1"/>
    <property type="molecule type" value="Genomic_DNA"/>
</dbReference>
<accession>A0ABT2CYE9</accession>
<keyword evidence="2 6" id="KW-0805">Transcription regulation</keyword>
<evidence type="ECO:0000256" key="2">
    <source>
        <dbReference type="ARBA" id="ARBA00023015"/>
    </source>
</evidence>
<dbReference type="InterPro" id="IPR000838">
    <property type="entry name" value="RNA_pol_sigma70_ECF_CS"/>
</dbReference>
<dbReference type="RefSeq" id="WP_258812190.1">
    <property type="nucleotide sequence ID" value="NZ_JANUGU010000004.1"/>
</dbReference>
<dbReference type="PANTHER" id="PTHR43133:SF53">
    <property type="entry name" value="ECF RNA POLYMERASE SIGMA-E FACTOR"/>
    <property type="match status" value="1"/>
</dbReference>
<dbReference type="Gene3D" id="1.10.10.10">
    <property type="entry name" value="Winged helix-like DNA-binding domain superfamily/Winged helix DNA-binding domain"/>
    <property type="match status" value="1"/>
</dbReference>
<evidence type="ECO:0000256" key="4">
    <source>
        <dbReference type="ARBA" id="ARBA00023125"/>
    </source>
</evidence>
<sequence length="199" mass="22639">MLNNSESDQLLVRLAQDGSGPAFDTLVLRYRRQLVRQVLPLVRDNSEAEDIVQDALVSAFSSLRNFRGDSSFFTWLYRIAINSAKYSRLRSSRRLPLISDIADQDDQERLVSEQFIELETPESILESQQLLHLLSVAIDELSADYRDALLLRELEGLSYEEIAERMHCPVGTVRSRVHRARESISSALRAIIEAPAAKH</sequence>
<dbReference type="InterPro" id="IPR007627">
    <property type="entry name" value="RNA_pol_sigma70_r2"/>
</dbReference>
<dbReference type="InterPro" id="IPR013325">
    <property type="entry name" value="RNA_pol_sigma_r2"/>
</dbReference>
<gene>
    <name evidence="9" type="ORF">NX778_13080</name>
</gene>
<evidence type="ECO:0000313" key="9">
    <source>
        <dbReference type="EMBL" id="MCS0658997.1"/>
    </source>
</evidence>
<keyword evidence="10" id="KW-1185">Reference proteome</keyword>
<keyword evidence="5 6" id="KW-0804">Transcription</keyword>
<dbReference type="PANTHER" id="PTHR43133">
    <property type="entry name" value="RNA POLYMERASE ECF-TYPE SIGMA FACTO"/>
    <property type="match status" value="1"/>
</dbReference>
<dbReference type="Gene3D" id="1.10.1740.10">
    <property type="match status" value="1"/>
</dbReference>
<evidence type="ECO:0000259" key="8">
    <source>
        <dbReference type="Pfam" id="PF08281"/>
    </source>
</evidence>
<dbReference type="InterPro" id="IPR039425">
    <property type="entry name" value="RNA_pol_sigma-70-like"/>
</dbReference>